<reference evidence="3 4" key="1">
    <citation type="submission" date="2017-01" db="EMBL/GenBank/DDBJ databases">
        <title>Genome sequence of Rhodoferax antarcticus ANT.BR, a psychrophilic purple nonsulfur bacterium from an Antarctic microbial mat.</title>
        <authorList>
            <person name="Baker J."/>
            <person name="Riester C."/>
            <person name="Skinner B."/>
            <person name="Newell A."/>
            <person name="Swingley W."/>
            <person name="Madigan M."/>
            <person name="Jung D."/>
            <person name="Asao M."/>
            <person name="Chen M."/>
            <person name="Loughlin P."/>
            <person name="Pan H."/>
            <person name="Lin S."/>
            <person name="Li N."/>
            <person name="Shaw J."/>
            <person name="Prado M."/>
            <person name="Sherman C."/>
            <person name="Li X."/>
            <person name="Tang J."/>
            <person name="Blankenship R."/>
            <person name="Zhao T."/>
            <person name="Touchman J."/>
            <person name="Sattley M."/>
        </authorList>
    </citation>
    <scope>NUCLEOTIDE SEQUENCE [LARGE SCALE GENOMIC DNA]</scope>
    <source>
        <strain evidence="3 4">ANT.BR</strain>
    </source>
</reference>
<dbReference type="GO" id="GO:0006281">
    <property type="term" value="P:DNA repair"/>
    <property type="evidence" value="ECO:0007669"/>
    <property type="project" value="TreeGrafter"/>
</dbReference>
<organism evidence="3 4">
    <name type="scientific">Rhodoferax antarcticus ANT.BR</name>
    <dbReference type="NCBI Taxonomy" id="1111071"/>
    <lineage>
        <taxon>Bacteria</taxon>
        <taxon>Pseudomonadati</taxon>
        <taxon>Pseudomonadota</taxon>
        <taxon>Betaproteobacteria</taxon>
        <taxon>Burkholderiales</taxon>
        <taxon>Comamonadaceae</taxon>
        <taxon>Rhodoferax</taxon>
    </lineage>
</organism>
<protein>
    <submittedName>
        <fullName evidence="3">Uncharacterized protein</fullName>
    </submittedName>
</protein>
<dbReference type="Proteomes" id="UP000185911">
    <property type="component" value="Unassembled WGS sequence"/>
</dbReference>
<evidence type="ECO:0000256" key="2">
    <source>
        <dbReference type="SAM" id="MobiDB-lite"/>
    </source>
</evidence>
<evidence type="ECO:0000313" key="4">
    <source>
        <dbReference type="Proteomes" id="UP000185911"/>
    </source>
</evidence>
<keyword evidence="1" id="KW-0227">DNA damage</keyword>
<dbReference type="EMBL" id="MSYM01000001">
    <property type="protein sequence ID" value="OLP08644.1"/>
    <property type="molecule type" value="Genomic_DNA"/>
</dbReference>
<evidence type="ECO:0000256" key="1">
    <source>
        <dbReference type="ARBA" id="ARBA00022763"/>
    </source>
</evidence>
<sequence>MSASLLLEDTPQGDTLAQLLERLSARLGADKVLQLQPQADHRPEPMQAWVCASDALNSIASGAYSVRARGLDLGFCQKDLKLAKVPRSLPKGWASALQPTWLLAQPRKLSVRQGRPNDQGPLTLLAGPQRLESGWWDSPLAPPAAQAQAQAQAQARPTPSCIA</sequence>
<comment type="caution">
    <text evidence="3">The sequence shown here is derived from an EMBL/GenBank/DDBJ whole genome shotgun (WGS) entry which is preliminary data.</text>
</comment>
<feature type="compositionally biased region" description="Low complexity" evidence="2">
    <location>
        <begin position="143"/>
        <end position="155"/>
    </location>
</feature>
<proteinExistence type="predicted"/>
<feature type="region of interest" description="Disordered" evidence="2">
    <location>
        <begin position="135"/>
        <end position="163"/>
    </location>
</feature>
<dbReference type="PANTHER" id="PTHR35369:SF2">
    <property type="entry name" value="BLR3025 PROTEIN"/>
    <property type="match status" value="1"/>
</dbReference>
<dbReference type="RefSeq" id="WP_083633712.1">
    <property type="nucleotide sequence ID" value="NZ_MSYM01000001.1"/>
</dbReference>
<dbReference type="PANTHER" id="PTHR35369">
    <property type="entry name" value="BLR3025 PROTEIN-RELATED"/>
    <property type="match status" value="1"/>
</dbReference>
<dbReference type="AlphaFoldDB" id="A0A1Q8YKS2"/>
<gene>
    <name evidence="3" type="ORF">BLL52_0252</name>
</gene>
<dbReference type="InterPro" id="IPR050356">
    <property type="entry name" value="SulA_CellDiv_inhibitor"/>
</dbReference>
<name>A0A1Q8YKS2_9BURK</name>
<accession>A0A1Q8YKS2</accession>
<evidence type="ECO:0000313" key="3">
    <source>
        <dbReference type="EMBL" id="OLP08644.1"/>
    </source>
</evidence>
<keyword evidence="4" id="KW-1185">Reference proteome</keyword>